<evidence type="ECO:0000256" key="3">
    <source>
        <dbReference type="ARBA" id="ARBA00023015"/>
    </source>
</evidence>
<evidence type="ECO:0000259" key="6">
    <source>
        <dbReference type="PROSITE" id="PS51094"/>
    </source>
</evidence>
<dbReference type="InterPro" id="IPR013011">
    <property type="entry name" value="PTS_EIIB_2"/>
</dbReference>
<keyword evidence="5" id="KW-0804">Transcription</keyword>
<evidence type="ECO:0000259" key="8">
    <source>
        <dbReference type="PROSITE" id="PS51372"/>
    </source>
</evidence>
<dbReference type="PANTHER" id="PTHR30185:SF18">
    <property type="entry name" value="TRANSCRIPTIONAL REGULATOR MTLR"/>
    <property type="match status" value="1"/>
</dbReference>
<evidence type="ECO:0000313" key="10">
    <source>
        <dbReference type="Proteomes" id="UP001167919"/>
    </source>
</evidence>
<dbReference type="InterPro" id="IPR011608">
    <property type="entry name" value="PRD"/>
</dbReference>
<dbReference type="PROSITE" id="PS51099">
    <property type="entry name" value="PTS_EIIB_TYPE_2"/>
    <property type="match status" value="1"/>
</dbReference>
<dbReference type="GO" id="GO:0009401">
    <property type="term" value="P:phosphoenolpyruvate-dependent sugar phosphotransferase system"/>
    <property type="evidence" value="ECO:0007669"/>
    <property type="project" value="InterPro"/>
</dbReference>
<dbReference type="InterPro" id="IPR007737">
    <property type="entry name" value="Mga_HTH"/>
</dbReference>
<dbReference type="InterPro" id="IPR036095">
    <property type="entry name" value="PTS_EIIB-like_sf"/>
</dbReference>
<organism evidence="9 10">
    <name type="scientific">Oenococcus sicerae</name>
    <dbReference type="NCBI Taxonomy" id="2203724"/>
    <lineage>
        <taxon>Bacteria</taxon>
        <taxon>Bacillati</taxon>
        <taxon>Bacillota</taxon>
        <taxon>Bacilli</taxon>
        <taxon>Lactobacillales</taxon>
        <taxon>Lactobacillaceae</taxon>
        <taxon>Oenococcus</taxon>
    </lineage>
</organism>
<name>A0AAJ1R9R8_9LACO</name>
<protein>
    <submittedName>
        <fullName evidence="9">PRD domain-containing protein</fullName>
    </submittedName>
</protein>
<accession>A0AAJ1R9R8</accession>
<dbReference type="PROSITE" id="PS51372">
    <property type="entry name" value="PRD_2"/>
    <property type="match status" value="1"/>
</dbReference>
<reference evidence="9" key="1">
    <citation type="submission" date="2019-01" db="EMBL/GenBank/DDBJ databases">
        <title>Oenococcus sicerae UCMA17102.</title>
        <authorList>
            <person name="Cousin F.J."/>
            <person name="Le Guellec R."/>
            <person name="Cretenet M."/>
        </authorList>
    </citation>
    <scope>NUCLEOTIDE SEQUENCE</scope>
    <source>
        <strain evidence="9">UCMA17102</strain>
    </source>
</reference>
<dbReference type="CDD" id="cd05568">
    <property type="entry name" value="PTS_IIB_bgl_like"/>
    <property type="match status" value="1"/>
</dbReference>
<proteinExistence type="predicted"/>
<dbReference type="Pfam" id="PF00874">
    <property type="entry name" value="PRD"/>
    <property type="match status" value="1"/>
</dbReference>
<evidence type="ECO:0000256" key="5">
    <source>
        <dbReference type="ARBA" id="ARBA00023163"/>
    </source>
</evidence>
<dbReference type="Pfam" id="PF05043">
    <property type="entry name" value="Mga"/>
    <property type="match status" value="1"/>
</dbReference>
<dbReference type="Gene3D" id="3.40.50.2300">
    <property type="match status" value="1"/>
</dbReference>
<keyword evidence="3" id="KW-0805">Transcription regulation</keyword>
<dbReference type="InterPro" id="IPR002178">
    <property type="entry name" value="PTS_EIIA_type-2_dom"/>
</dbReference>
<evidence type="ECO:0000256" key="4">
    <source>
        <dbReference type="ARBA" id="ARBA00023159"/>
    </source>
</evidence>
<dbReference type="GO" id="GO:0008982">
    <property type="term" value="F:protein-N(PI)-phosphohistidine-sugar phosphotransferase activity"/>
    <property type="evidence" value="ECO:0007669"/>
    <property type="project" value="InterPro"/>
</dbReference>
<keyword evidence="4" id="KW-0010">Activator</keyword>
<evidence type="ECO:0000256" key="1">
    <source>
        <dbReference type="ARBA" id="ARBA00022679"/>
    </source>
</evidence>
<dbReference type="Pfam" id="PF00359">
    <property type="entry name" value="PTS_EIIA_2"/>
    <property type="match status" value="1"/>
</dbReference>
<dbReference type="GO" id="GO:0006355">
    <property type="term" value="P:regulation of DNA-templated transcription"/>
    <property type="evidence" value="ECO:0007669"/>
    <property type="project" value="InterPro"/>
</dbReference>
<dbReference type="SUPFAM" id="SSF63520">
    <property type="entry name" value="PTS-regulatory domain, PRD"/>
    <property type="match status" value="1"/>
</dbReference>
<keyword evidence="2" id="KW-0677">Repeat</keyword>
<dbReference type="Gene3D" id="3.40.930.10">
    <property type="entry name" value="Mannitol-specific EII, Chain A"/>
    <property type="match status" value="1"/>
</dbReference>
<evidence type="ECO:0000259" key="7">
    <source>
        <dbReference type="PROSITE" id="PS51099"/>
    </source>
</evidence>
<dbReference type="Gene3D" id="1.10.1790.10">
    <property type="entry name" value="PRD domain"/>
    <property type="match status" value="1"/>
</dbReference>
<dbReference type="Proteomes" id="UP001167919">
    <property type="component" value="Unassembled WGS sequence"/>
</dbReference>
<dbReference type="InterPro" id="IPR016152">
    <property type="entry name" value="PTrfase/Anion_transptr"/>
</dbReference>
<dbReference type="InterPro" id="IPR050661">
    <property type="entry name" value="BglG_antiterminators"/>
</dbReference>
<evidence type="ECO:0000256" key="2">
    <source>
        <dbReference type="ARBA" id="ARBA00022737"/>
    </source>
</evidence>
<feature type="domain" description="PTS EIIB type-2" evidence="7">
    <location>
        <begin position="397"/>
        <end position="488"/>
    </location>
</feature>
<dbReference type="SUPFAM" id="SSF52794">
    <property type="entry name" value="PTS system IIB component-like"/>
    <property type="match status" value="1"/>
</dbReference>
<evidence type="ECO:0000313" key="9">
    <source>
        <dbReference type="EMBL" id="MDN6900708.1"/>
    </source>
</evidence>
<dbReference type="InterPro" id="IPR036634">
    <property type="entry name" value="PRD_sf"/>
</dbReference>
<comment type="caution">
    <text evidence="9">The sequence shown here is derived from an EMBL/GenBank/DDBJ whole genome shotgun (WGS) entry which is preliminary data.</text>
</comment>
<feature type="domain" description="PTS EIIA type-2" evidence="6">
    <location>
        <begin position="545"/>
        <end position="688"/>
    </location>
</feature>
<gene>
    <name evidence="9" type="ORF">EVC35_06780</name>
</gene>
<sequence>MYISKNHQVNQIIELFLKTTNLIPISKIETDLGISKRSVYYSIKKLNIILEKEGLSSVTSVKTLGFLMSDDARKYLKQVQNKETTSKEGFFNFSKTQRINTIIWSLINKQTMTLSLIEKTFHVSRNTADQDFKKIQSMLSHYNLTLSKSSRGHIIQGLEVQQRKWIYEQFLDGNPILFSLLDRHIITATQNIGLLLRDFEQSTGNFFTDDAFVCLTAFLQWYTQRIRDLKNRIPNEEAIPDNLIALEWAQKFLFQNDVINLGEAKYLINLVLSSQFRKANTEYGGIQDILPITKQIIFKFHQITGINLKLDSLQTSLATHLLSAYYRIKFDISYENENLNLIQTQYHDLFAFTQLSMEPFQDYIQKKIPEDEVALVSLYFGSALKEIEDEDLKRHRNTVMIVCSSGVGTSRILKQQLEERFPEISFSRPFNLLSFENSSLINIKLIISTIKITKKNLQIPSIEVSAIPTPNDWHNIDSALKITGLMREHKNKINVEGLLDIISEYARIVDLDALTQSLNQYLVHANSNSINTKNQILNSGKKLTDIFLPKDIQFSLGAKNFDEALMSSFKTLLADHAIEKRYIERIRYLNAKFNFSMTLGQNIFLAHAGPDDGVNKTAFAFLMFKEPVYLYKNKSNEKMPIKIIISFGTIDSFSHLGRLNDIMQLINNKNKMVKLYSANSRLELLNLS</sequence>
<keyword evidence="1" id="KW-0808">Transferase</keyword>
<dbReference type="PANTHER" id="PTHR30185">
    <property type="entry name" value="CRYPTIC BETA-GLUCOSIDE BGL OPERON ANTITERMINATOR"/>
    <property type="match status" value="1"/>
</dbReference>
<dbReference type="AlphaFoldDB" id="A0AAJ1R9R8"/>
<dbReference type="EMBL" id="SDWY01000003">
    <property type="protein sequence ID" value="MDN6900708.1"/>
    <property type="molecule type" value="Genomic_DNA"/>
</dbReference>
<dbReference type="SUPFAM" id="SSF55804">
    <property type="entry name" value="Phoshotransferase/anion transport protein"/>
    <property type="match status" value="1"/>
</dbReference>
<feature type="domain" description="PRD" evidence="8">
    <location>
        <begin position="284"/>
        <end position="390"/>
    </location>
</feature>
<dbReference type="PROSITE" id="PS51094">
    <property type="entry name" value="PTS_EIIA_TYPE_2"/>
    <property type="match status" value="1"/>
</dbReference>